<dbReference type="InterPro" id="IPR006104">
    <property type="entry name" value="Glyco_hydro_2_N"/>
</dbReference>
<dbReference type="InterPro" id="IPR036156">
    <property type="entry name" value="Beta-gal/glucu_dom_sf"/>
</dbReference>
<evidence type="ECO:0000256" key="1">
    <source>
        <dbReference type="ARBA" id="ARBA00007401"/>
    </source>
</evidence>
<evidence type="ECO:0000259" key="5">
    <source>
        <dbReference type="Pfam" id="PF02836"/>
    </source>
</evidence>
<dbReference type="Gene3D" id="2.60.40.10">
    <property type="entry name" value="Immunoglobulins"/>
    <property type="match status" value="1"/>
</dbReference>
<keyword evidence="2" id="KW-0378">Hydrolase</keyword>
<dbReference type="InterPro" id="IPR051913">
    <property type="entry name" value="GH2_Domain-Containing"/>
</dbReference>
<dbReference type="PANTHER" id="PTHR42732">
    <property type="entry name" value="BETA-GALACTOSIDASE"/>
    <property type="match status" value="1"/>
</dbReference>
<evidence type="ECO:0000313" key="8">
    <source>
        <dbReference type="Proteomes" id="UP001164305"/>
    </source>
</evidence>
<dbReference type="Gene3D" id="3.20.20.80">
    <property type="entry name" value="Glycosidases"/>
    <property type="match status" value="1"/>
</dbReference>
<dbReference type="Pfam" id="PF00703">
    <property type="entry name" value="Glyco_hydro_2"/>
    <property type="match status" value="1"/>
</dbReference>
<dbReference type="Gene3D" id="2.60.120.260">
    <property type="entry name" value="Galactose-binding domain-like"/>
    <property type="match status" value="1"/>
</dbReference>
<feature type="domain" description="Glycoside hydrolase family 2 catalytic" evidence="5">
    <location>
        <begin position="372"/>
        <end position="497"/>
    </location>
</feature>
<dbReference type="Proteomes" id="UP001164305">
    <property type="component" value="Chromosome"/>
</dbReference>
<evidence type="ECO:0000259" key="4">
    <source>
        <dbReference type="Pfam" id="PF00703"/>
    </source>
</evidence>
<dbReference type="InterPro" id="IPR006102">
    <property type="entry name" value="Ig-like_GH2"/>
</dbReference>
<dbReference type="Pfam" id="PF02837">
    <property type="entry name" value="Glyco_hydro_2_N"/>
    <property type="match status" value="1"/>
</dbReference>
<comment type="similarity">
    <text evidence="1">Belongs to the glycosyl hydrolase 2 family.</text>
</comment>
<dbReference type="InterPro" id="IPR013783">
    <property type="entry name" value="Ig-like_fold"/>
</dbReference>
<proteinExistence type="inferred from homology"/>
<evidence type="ECO:0000256" key="2">
    <source>
        <dbReference type="ARBA" id="ARBA00022801"/>
    </source>
</evidence>
<dbReference type="PANTHER" id="PTHR42732:SF3">
    <property type="entry name" value="HYDROLASE"/>
    <property type="match status" value="1"/>
</dbReference>
<dbReference type="EMBL" id="CP107020">
    <property type="protein sequence ID" value="UYG17188.1"/>
    <property type="molecule type" value="Genomic_DNA"/>
</dbReference>
<sequence length="674" mass="74557">MSPSPASPADLPAPLTRLAARADALAAVLEPPLSSATDVPRPEHPRPQLWRETWLNLNGTWEFEIDRSDTGIERGLCERELAGTITVPFAPESELSGIGDTDFLEAVWYRRTIEIPADWEGLCPLVHFGAVDQDATVWADGIEVARHRGGFTPFTADLTGIAAPGQSVTLVVRARDPRDAAQARGKQATWFANTHCHYTRTTGIWQTVWLEGVPATSIRSLRILPRLANGSFAIDASLSANRPGTRLEVEARHVRADVADDPEALAPLAGEDAAATASVRADLDLSPHLELAIAPEQLRLWAPGDPQLYALVVRLLDADGAVLDEVRSYAGMRSTALEGRELRLNGQRVFQRLVLDQGYWPQSLMTAPSDAAMVDDIRIALEAGFNGARLHQKVFEERMLYWADLHGYLTWGEFGDWGVSGMGPIGHNQQPTASFVAQWVEAVRRDLNHPSIVGWCPLNETHQVLHDRITVLDDVTHAMYDATKLADPSRPVVDASGYSHRVRGADVYDSHSYEQDPARFRDEQAGLAEGRPFANRVYLEPNAMPHADGTWSVAYAGQPYFVSEYGGIWWNEAEARAAREEAERAAADGTGTDQAVSWGYGERVADEEAVYERFEGLTRVLLEDPEMFGYCYTQLTDVFQEKNGIVDFERGRKLDLARLRAVQERAAAYEQREG</sequence>
<dbReference type="RefSeq" id="WP_263594397.1">
    <property type="nucleotide sequence ID" value="NZ_CP107020.1"/>
</dbReference>
<feature type="domain" description="Glycoside hydrolase family 2 immunoglobulin-like beta-sandwich" evidence="4">
    <location>
        <begin position="279"/>
        <end position="333"/>
    </location>
</feature>
<organism evidence="7 8">
    <name type="scientific">Brachybacterium huguangmaarense</name>
    <dbReference type="NCBI Taxonomy" id="1652028"/>
    <lineage>
        <taxon>Bacteria</taxon>
        <taxon>Bacillati</taxon>
        <taxon>Actinomycetota</taxon>
        <taxon>Actinomycetes</taxon>
        <taxon>Micrococcales</taxon>
        <taxon>Dermabacteraceae</taxon>
        <taxon>Brachybacterium</taxon>
    </lineage>
</organism>
<evidence type="ECO:0000313" key="7">
    <source>
        <dbReference type="EMBL" id="UYG17188.1"/>
    </source>
</evidence>
<accession>A0ABY6G3G9</accession>
<keyword evidence="3" id="KW-0326">Glycosidase</keyword>
<dbReference type="SUPFAM" id="SSF51445">
    <property type="entry name" value="(Trans)glycosidases"/>
    <property type="match status" value="1"/>
</dbReference>
<dbReference type="SUPFAM" id="SSF49785">
    <property type="entry name" value="Galactose-binding domain-like"/>
    <property type="match status" value="1"/>
</dbReference>
<keyword evidence="8" id="KW-1185">Reference proteome</keyword>
<name>A0ABY6G3G9_9MICO</name>
<evidence type="ECO:0000256" key="3">
    <source>
        <dbReference type="ARBA" id="ARBA00023295"/>
    </source>
</evidence>
<dbReference type="InterPro" id="IPR006103">
    <property type="entry name" value="Glyco_hydro_2_cat"/>
</dbReference>
<feature type="domain" description="Glycosyl hydrolases family 2 sugar binding" evidence="6">
    <location>
        <begin position="57"/>
        <end position="173"/>
    </location>
</feature>
<reference evidence="7" key="1">
    <citation type="submission" date="2022-10" db="EMBL/GenBank/DDBJ databases">
        <title>Whole-Genome Sequencing of Brachybacterium huguangmaarense BRM-3, Isolated from Betula schmidtii.</title>
        <authorList>
            <person name="Haam D."/>
        </authorList>
    </citation>
    <scope>NUCLEOTIDE SEQUENCE</scope>
    <source>
        <strain evidence="7">BRM-3</strain>
    </source>
</reference>
<dbReference type="InterPro" id="IPR008979">
    <property type="entry name" value="Galactose-bd-like_sf"/>
</dbReference>
<dbReference type="InterPro" id="IPR017853">
    <property type="entry name" value="GH"/>
</dbReference>
<protein>
    <submittedName>
        <fullName evidence="7">Beta-galactosidase</fullName>
    </submittedName>
</protein>
<dbReference type="Pfam" id="PF02836">
    <property type="entry name" value="Glyco_hydro_2_C"/>
    <property type="match status" value="1"/>
</dbReference>
<gene>
    <name evidence="7" type="ORF">BRM3_01765</name>
</gene>
<dbReference type="SUPFAM" id="SSF49303">
    <property type="entry name" value="beta-Galactosidase/glucuronidase domain"/>
    <property type="match status" value="1"/>
</dbReference>
<evidence type="ECO:0000259" key="6">
    <source>
        <dbReference type="Pfam" id="PF02837"/>
    </source>
</evidence>